<keyword evidence="1" id="KW-0677">Repeat</keyword>
<evidence type="ECO:0000313" key="5">
    <source>
        <dbReference type="Proteomes" id="UP000243459"/>
    </source>
</evidence>
<dbReference type="GO" id="GO:0009451">
    <property type="term" value="P:RNA modification"/>
    <property type="evidence" value="ECO:0007669"/>
    <property type="project" value="InterPro"/>
</dbReference>
<proteinExistence type="predicted"/>
<dbReference type="Gene3D" id="1.25.40.10">
    <property type="entry name" value="Tetratricopeptide repeat domain"/>
    <property type="match status" value="1"/>
</dbReference>
<evidence type="ECO:0000259" key="3">
    <source>
        <dbReference type="Pfam" id="PF14432"/>
    </source>
</evidence>
<feature type="repeat" description="PPR" evidence="2">
    <location>
        <begin position="119"/>
        <end position="153"/>
    </location>
</feature>
<dbReference type="PANTHER" id="PTHR47926">
    <property type="entry name" value="PENTATRICOPEPTIDE REPEAT-CONTAINING PROTEIN"/>
    <property type="match status" value="1"/>
</dbReference>
<evidence type="ECO:0000256" key="1">
    <source>
        <dbReference type="ARBA" id="ARBA00022737"/>
    </source>
</evidence>
<dbReference type="InterPro" id="IPR046849">
    <property type="entry name" value="E2_motif"/>
</dbReference>
<dbReference type="InterPro" id="IPR011990">
    <property type="entry name" value="TPR-like_helical_dom_sf"/>
</dbReference>
<accession>A0A5P1EYW6</accession>
<dbReference type="EMBL" id="CM007384">
    <property type="protein sequence ID" value="ONK71296.1"/>
    <property type="molecule type" value="Genomic_DNA"/>
</dbReference>
<sequence>MASGVGSELRVEGGARYCRRRVGEMKELGVGLGRWRHGAWACSRARVGTRGEREPRGAGEGRDGEEMKRETAIKQAHAQAITTSMIGNLGVANKLVYTYAQFRALDDAHSIFYRMKERDNVTWSIMVGGFAKIGEYENCLRIFRDFVRSGSRIDNYTLPFALRACRDTQGACRIHGNINLAENAAKSLLELRPRHSGYYVLLSNIYANAGKWEDVAKVRELMTGRRVKKIPGWTWVEINNKTYQFRVGDKTHPQTEQIYDMLKVLSEKLEKAGYVPDTNFVLHDVDEELKAGFLYTHSEKLAIAYGLISTPEGTTIRITKNLRVCGDCHTFTKMVSGIVHREIVVRDANRFHHFNEAPKSVLTSGINSAVLAKSFKTDVAIVQKIEAGLSSES</sequence>
<dbReference type="PANTHER" id="PTHR47926:SF452">
    <property type="entry name" value="PENTATRICOPEPTIDE REPEAT-CONTAINING PROTEIN"/>
    <property type="match status" value="1"/>
</dbReference>
<dbReference type="Pfam" id="PF20430">
    <property type="entry name" value="Eplus_motif"/>
    <property type="match status" value="1"/>
</dbReference>
<dbReference type="InterPro" id="IPR046848">
    <property type="entry name" value="E_motif"/>
</dbReference>
<dbReference type="NCBIfam" id="TIGR00756">
    <property type="entry name" value="PPR"/>
    <property type="match status" value="1"/>
</dbReference>
<dbReference type="Gramene" id="ONK71296">
    <property type="protein sequence ID" value="ONK71296"/>
    <property type="gene ID" value="A4U43_C04F7010"/>
</dbReference>
<evidence type="ECO:0000256" key="2">
    <source>
        <dbReference type="PROSITE-ProRule" id="PRU00708"/>
    </source>
</evidence>
<dbReference type="GO" id="GO:0008270">
    <property type="term" value="F:zinc ion binding"/>
    <property type="evidence" value="ECO:0007669"/>
    <property type="project" value="InterPro"/>
</dbReference>
<dbReference type="AlphaFoldDB" id="A0A5P1EYW6"/>
<dbReference type="InterPro" id="IPR046960">
    <property type="entry name" value="PPR_At4g14850-like_plant"/>
</dbReference>
<feature type="domain" description="DYW" evidence="3">
    <location>
        <begin position="273"/>
        <end position="357"/>
    </location>
</feature>
<dbReference type="PROSITE" id="PS51375">
    <property type="entry name" value="PPR"/>
    <property type="match status" value="1"/>
</dbReference>
<dbReference type="GO" id="GO:0003723">
    <property type="term" value="F:RNA binding"/>
    <property type="evidence" value="ECO:0007669"/>
    <property type="project" value="InterPro"/>
</dbReference>
<dbReference type="InterPro" id="IPR002885">
    <property type="entry name" value="PPR_rpt"/>
</dbReference>
<dbReference type="Proteomes" id="UP000243459">
    <property type="component" value="Chromosome 4"/>
</dbReference>
<dbReference type="Pfam" id="PF20431">
    <property type="entry name" value="E_motif"/>
    <property type="match status" value="1"/>
</dbReference>
<keyword evidence="5" id="KW-1185">Reference proteome</keyword>
<dbReference type="Pfam" id="PF14432">
    <property type="entry name" value="DYW_deaminase"/>
    <property type="match status" value="1"/>
</dbReference>
<protein>
    <recommendedName>
        <fullName evidence="3">DYW domain-containing protein</fullName>
    </recommendedName>
</protein>
<gene>
    <name evidence="4" type="ORF">A4U43_C04F7010</name>
</gene>
<dbReference type="Pfam" id="PF01535">
    <property type="entry name" value="PPR"/>
    <property type="match status" value="1"/>
</dbReference>
<evidence type="ECO:0000313" key="4">
    <source>
        <dbReference type="EMBL" id="ONK71296.1"/>
    </source>
</evidence>
<dbReference type="OMA" id="CYSSCAC"/>
<dbReference type="InterPro" id="IPR032867">
    <property type="entry name" value="DYW_dom"/>
</dbReference>
<reference evidence="5" key="1">
    <citation type="journal article" date="2017" name="Nat. Commun.">
        <title>The asparagus genome sheds light on the origin and evolution of a young Y chromosome.</title>
        <authorList>
            <person name="Harkess A."/>
            <person name="Zhou J."/>
            <person name="Xu C."/>
            <person name="Bowers J.E."/>
            <person name="Van der Hulst R."/>
            <person name="Ayyampalayam S."/>
            <person name="Mercati F."/>
            <person name="Riccardi P."/>
            <person name="McKain M.R."/>
            <person name="Kakrana A."/>
            <person name="Tang H."/>
            <person name="Ray J."/>
            <person name="Groenendijk J."/>
            <person name="Arikit S."/>
            <person name="Mathioni S.M."/>
            <person name="Nakano M."/>
            <person name="Shan H."/>
            <person name="Telgmann-Rauber A."/>
            <person name="Kanno A."/>
            <person name="Yue Z."/>
            <person name="Chen H."/>
            <person name="Li W."/>
            <person name="Chen Y."/>
            <person name="Xu X."/>
            <person name="Zhang Y."/>
            <person name="Luo S."/>
            <person name="Chen H."/>
            <person name="Gao J."/>
            <person name="Mao Z."/>
            <person name="Pires J.C."/>
            <person name="Luo M."/>
            <person name="Kudrna D."/>
            <person name="Wing R.A."/>
            <person name="Meyers B.C."/>
            <person name="Yi K."/>
            <person name="Kong H."/>
            <person name="Lavrijsen P."/>
            <person name="Sunseri F."/>
            <person name="Falavigna A."/>
            <person name="Ye Y."/>
            <person name="Leebens-Mack J.H."/>
            <person name="Chen G."/>
        </authorList>
    </citation>
    <scope>NUCLEOTIDE SEQUENCE [LARGE SCALE GENOMIC DNA]</scope>
    <source>
        <strain evidence="5">cv. DH0086</strain>
    </source>
</reference>
<name>A0A5P1EYW6_ASPOF</name>
<organism evidence="4 5">
    <name type="scientific">Asparagus officinalis</name>
    <name type="common">Garden asparagus</name>
    <dbReference type="NCBI Taxonomy" id="4686"/>
    <lineage>
        <taxon>Eukaryota</taxon>
        <taxon>Viridiplantae</taxon>
        <taxon>Streptophyta</taxon>
        <taxon>Embryophyta</taxon>
        <taxon>Tracheophyta</taxon>
        <taxon>Spermatophyta</taxon>
        <taxon>Magnoliopsida</taxon>
        <taxon>Liliopsida</taxon>
        <taxon>Asparagales</taxon>
        <taxon>Asparagaceae</taxon>
        <taxon>Asparagoideae</taxon>
        <taxon>Asparagus</taxon>
    </lineage>
</organism>